<evidence type="ECO:0000256" key="3">
    <source>
        <dbReference type="ARBA" id="ARBA00022448"/>
    </source>
</evidence>
<dbReference type="GO" id="GO:0015920">
    <property type="term" value="P:lipopolysaccharide transport"/>
    <property type="evidence" value="ECO:0007669"/>
    <property type="project" value="TreeGrafter"/>
</dbReference>
<feature type="transmembrane region" description="Helical" evidence="9">
    <location>
        <begin position="31"/>
        <end position="56"/>
    </location>
</feature>
<feature type="domain" description="ABC transmembrane type-2" evidence="10">
    <location>
        <begin position="32"/>
        <end position="250"/>
    </location>
</feature>
<name>A0A7X2H6K3_9BACL</name>
<keyword evidence="3 9" id="KW-0813">Transport</keyword>
<dbReference type="PANTHER" id="PTHR30413:SF8">
    <property type="entry name" value="TRANSPORT PERMEASE PROTEIN"/>
    <property type="match status" value="1"/>
</dbReference>
<evidence type="ECO:0000256" key="2">
    <source>
        <dbReference type="ARBA" id="ARBA00007783"/>
    </source>
</evidence>
<feature type="transmembrane region" description="Helical" evidence="9">
    <location>
        <begin position="107"/>
        <end position="134"/>
    </location>
</feature>
<dbReference type="RefSeq" id="WP_154119349.1">
    <property type="nucleotide sequence ID" value="NZ_WJXB01000004.1"/>
</dbReference>
<dbReference type="InterPro" id="IPR047817">
    <property type="entry name" value="ABC2_TM_bact-type"/>
</dbReference>
<feature type="transmembrane region" description="Helical" evidence="9">
    <location>
        <begin position="140"/>
        <end position="167"/>
    </location>
</feature>
<keyword evidence="6 9" id="KW-0812">Transmembrane</keyword>
<dbReference type="AlphaFoldDB" id="A0A7X2H6K3"/>
<comment type="caution">
    <text evidence="11">The sequence shown here is derived from an EMBL/GenBank/DDBJ whole genome shotgun (WGS) entry which is preliminary data.</text>
</comment>
<organism evidence="11 12">
    <name type="scientific">Paenibacillus monticola</name>
    <dbReference type="NCBI Taxonomy" id="2666075"/>
    <lineage>
        <taxon>Bacteria</taxon>
        <taxon>Bacillati</taxon>
        <taxon>Bacillota</taxon>
        <taxon>Bacilli</taxon>
        <taxon>Bacillales</taxon>
        <taxon>Paenibacillaceae</taxon>
        <taxon>Paenibacillus</taxon>
    </lineage>
</organism>
<gene>
    <name evidence="11" type="ORF">GJB61_15360</name>
</gene>
<dbReference type="PRINTS" id="PR00164">
    <property type="entry name" value="ABC2TRNSPORT"/>
</dbReference>
<keyword evidence="8 9" id="KW-0472">Membrane</keyword>
<evidence type="ECO:0000256" key="7">
    <source>
        <dbReference type="ARBA" id="ARBA00022989"/>
    </source>
</evidence>
<dbReference type="PANTHER" id="PTHR30413">
    <property type="entry name" value="INNER MEMBRANE TRANSPORT PERMEASE"/>
    <property type="match status" value="1"/>
</dbReference>
<evidence type="ECO:0000256" key="5">
    <source>
        <dbReference type="ARBA" id="ARBA00022519"/>
    </source>
</evidence>
<dbReference type="Proteomes" id="UP000463051">
    <property type="component" value="Unassembled WGS sequence"/>
</dbReference>
<proteinExistence type="inferred from homology"/>
<evidence type="ECO:0000256" key="9">
    <source>
        <dbReference type="RuleBase" id="RU361157"/>
    </source>
</evidence>
<evidence type="ECO:0000256" key="4">
    <source>
        <dbReference type="ARBA" id="ARBA00022475"/>
    </source>
</evidence>
<protein>
    <recommendedName>
        <fullName evidence="9">Transport permease protein</fullName>
    </recommendedName>
</protein>
<reference evidence="11 12" key="1">
    <citation type="submission" date="2019-11" db="EMBL/GenBank/DDBJ databases">
        <title>Paenibacillus monticola sp. nov., a novel PGPR strain isolated from mountain sample in China.</title>
        <authorList>
            <person name="Zhao Q."/>
            <person name="Li H.-P."/>
            <person name="Zhang J.-L."/>
        </authorList>
    </citation>
    <scope>NUCLEOTIDE SEQUENCE [LARGE SCALE GENOMIC DNA]</scope>
    <source>
        <strain evidence="11 12">LC-T2</strain>
    </source>
</reference>
<feature type="transmembrane region" description="Helical" evidence="9">
    <location>
        <begin position="76"/>
        <end position="95"/>
    </location>
</feature>
<feature type="transmembrane region" description="Helical" evidence="9">
    <location>
        <begin position="174"/>
        <end position="194"/>
    </location>
</feature>
<feature type="transmembrane region" description="Helical" evidence="9">
    <location>
        <begin position="226"/>
        <end position="243"/>
    </location>
</feature>
<keyword evidence="7 9" id="KW-1133">Transmembrane helix</keyword>
<dbReference type="GO" id="GO:0140359">
    <property type="term" value="F:ABC-type transporter activity"/>
    <property type="evidence" value="ECO:0007669"/>
    <property type="project" value="InterPro"/>
</dbReference>
<evidence type="ECO:0000256" key="1">
    <source>
        <dbReference type="ARBA" id="ARBA00004429"/>
    </source>
</evidence>
<evidence type="ECO:0000313" key="11">
    <source>
        <dbReference type="EMBL" id="MRN54365.1"/>
    </source>
</evidence>
<dbReference type="PROSITE" id="PS51012">
    <property type="entry name" value="ABC_TM2"/>
    <property type="match status" value="1"/>
</dbReference>
<keyword evidence="5" id="KW-0997">Cell inner membrane</keyword>
<accession>A0A7X2H6K3</accession>
<evidence type="ECO:0000256" key="8">
    <source>
        <dbReference type="ARBA" id="ARBA00023136"/>
    </source>
</evidence>
<evidence type="ECO:0000259" key="10">
    <source>
        <dbReference type="PROSITE" id="PS51012"/>
    </source>
</evidence>
<keyword evidence="12" id="KW-1185">Reference proteome</keyword>
<keyword evidence="4 9" id="KW-1003">Cell membrane</keyword>
<evidence type="ECO:0000256" key="6">
    <source>
        <dbReference type="ARBA" id="ARBA00022692"/>
    </source>
</evidence>
<dbReference type="InterPro" id="IPR000412">
    <property type="entry name" value="ABC_2_transport"/>
</dbReference>
<evidence type="ECO:0000313" key="12">
    <source>
        <dbReference type="Proteomes" id="UP000463051"/>
    </source>
</evidence>
<dbReference type="GO" id="GO:0043190">
    <property type="term" value="C:ATP-binding cassette (ABC) transporter complex"/>
    <property type="evidence" value="ECO:0007669"/>
    <property type="project" value="InterPro"/>
</dbReference>
<comment type="subcellular location">
    <subcellularLocation>
        <location evidence="1">Cell inner membrane</location>
        <topology evidence="1">Multi-pass membrane protein</topology>
    </subcellularLocation>
    <subcellularLocation>
        <location evidence="9">Cell membrane</location>
        <topology evidence="9">Multi-pass membrane protein</topology>
    </subcellularLocation>
</comment>
<dbReference type="Pfam" id="PF01061">
    <property type="entry name" value="ABC2_membrane"/>
    <property type="match status" value="1"/>
</dbReference>
<sequence>MINDWIDIYKYREFLKNSVSKDLKTRYRGSVFGFLWTFLNPLMMLVVYSILFSIVVRMNVENYPLFLFSTLLSWNFFSGSILGSSSVIVGSANLIKKIYFPHEVLPISIVLGGLVNYIYGLVILIPALCIYGYYPNVYYLYLPLILLVQVILTLAISLIVSSLTVFFRDLEHMLIIIMNALFYLSGVLFPLTAVPEKVRWIFSYNPIAIMMDSYRDVFYYNKMPDMFSISMLGLFSLVLLVVAQRIFAKLKFRFIEEI</sequence>
<dbReference type="EMBL" id="WJXB01000004">
    <property type="protein sequence ID" value="MRN54365.1"/>
    <property type="molecule type" value="Genomic_DNA"/>
</dbReference>
<dbReference type="InterPro" id="IPR013525">
    <property type="entry name" value="ABC2_TM"/>
</dbReference>
<comment type="similarity">
    <text evidence="2 9">Belongs to the ABC-2 integral membrane protein family.</text>
</comment>